<sequence>MIQVLIRTTQNKVISGNSVKELERQDIEWFWVDFNQPNELEITELENTFHFHPLAIEDCISIRQRPKLDYYDGYHFLVTHRLNPETFEKEELNFFVSDHSIVTYHEHPSPEVNDVTRRFLHAANPEEWNSYYVLHQILDKIVDDYFPIVYLLEDEIDKIENQVDRTGMQELLERLFDIRHYLLTLRHTVHPMRDLLYRIINSTKVLKVDVRKEYFSDIHDHLLKLAEMIESNREITNDIRDSYMSLNSHQTNHVMKVLTLVTTIFMPLTFLAGVYGMNFQYMPELTWRYGYFVTVLVMILIGYGMYLWFKKKGWFS</sequence>
<evidence type="ECO:0000256" key="1">
    <source>
        <dbReference type="ARBA" id="ARBA00004651"/>
    </source>
</evidence>
<feature type="transmembrane region" description="Helical" evidence="8">
    <location>
        <begin position="257"/>
        <end position="277"/>
    </location>
</feature>
<dbReference type="InterPro" id="IPR045863">
    <property type="entry name" value="CorA_TM1_TM2"/>
</dbReference>
<evidence type="ECO:0000256" key="2">
    <source>
        <dbReference type="ARBA" id="ARBA00009765"/>
    </source>
</evidence>
<evidence type="ECO:0000256" key="6">
    <source>
        <dbReference type="ARBA" id="ARBA00022989"/>
    </source>
</evidence>
<comment type="subcellular location">
    <subcellularLocation>
        <location evidence="1">Cell membrane</location>
        <topology evidence="1">Multi-pass membrane protein</topology>
    </subcellularLocation>
    <subcellularLocation>
        <location evidence="8">Membrane</location>
        <topology evidence="8">Multi-pass membrane protein</topology>
    </subcellularLocation>
</comment>
<feature type="transmembrane region" description="Helical" evidence="8">
    <location>
        <begin position="289"/>
        <end position="309"/>
    </location>
</feature>
<keyword evidence="5 8" id="KW-0812">Transmembrane</keyword>
<keyword evidence="4 8" id="KW-1003">Cell membrane</keyword>
<dbReference type="RefSeq" id="WP_097158537.1">
    <property type="nucleotide sequence ID" value="NZ_JBEPMQ010000010.1"/>
</dbReference>
<dbReference type="Proteomes" id="UP000219546">
    <property type="component" value="Unassembled WGS sequence"/>
</dbReference>
<dbReference type="GO" id="GO:0000287">
    <property type="term" value="F:magnesium ion binding"/>
    <property type="evidence" value="ECO:0007669"/>
    <property type="project" value="TreeGrafter"/>
</dbReference>
<dbReference type="AlphaFoldDB" id="A0A285CSD0"/>
<dbReference type="NCBIfam" id="TIGR00383">
    <property type="entry name" value="corA"/>
    <property type="match status" value="1"/>
</dbReference>
<dbReference type="GO" id="GO:0050897">
    <property type="term" value="F:cobalt ion binding"/>
    <property type="evidence" value="ECO:0007669"/>
    <property type="project" value="TreeGrafter"/>
</dbReference>
<proteinExistence type="inferred from homology"/>
<keyword evidence="10" id="KW-1185">Reference proteome</keyword>
<dbReference type="GO" id="GO:0005886">
    <property type="term" value="C:plasma membrane"/>
    <property type="evidence" value="ECO:0007669"/>
    <property type="project" value="UniProtKB-SubCell"/>
</dbReference>
<dbReference type="EMBL" id="OAOP01000004">
    <property type="protein sequence ID" value="SNX70467.1"/>
    <property type="molecule type" value="Genomic_DNA"/>
</dbReference>
<keyword evidence="6 8" id="KW-1133">Transmembrane helix</keyword>
<dbReference type="PANTHER" id="PTHR46494">
    <property type="entry name" value="CORA FAMILY METAL ION TRANSPORTER (EUROFUNG)"/>
    <property type="match status" value="1"/>
</dbReference>
<keyword evidence="8" id="KW-0460">Magnesium</keyword>
<evidence type="ECO:0000256" key="4">
    <source>
        <dbReference type="ARBA" id="ARBA00022475"/>
    </source>
</evidence>
<dbReference type="InterPro" id="IPR004488">
    <property type="entry name" value="Mg/Co-transport_prot_CorA"/>
</dbReference>
<keyword evidence="7 8" id="KW-0472">Membrane</keyword>
<dbReference type="SUPFAM" id="SSF143865">
    <property type="entry name" value="CorA soluble domain-like"/>
    <property type="match status" value="1"/>
</dbReference>
<reference evidence="9 10" key="1">
    <citation type="submission" date="2017-08" db="EMBL/GenBank/DDBJ databases">
        <authorList>
            <person name="de Groot N.N."/>
        </authorList>
    </citation>
    <scope>NUCLEOTIDE SEQUENCE [LARGE SCALE GENOMIC DNA]</scope>
    <source>
        <strain evidence="9 10">JC228</strain>
    </source>
</reference>
<dbReference type="Pfam" id="PF01544">
    <property type="entry name" value="CorA"/>
    <property type="match status" value="1"/>
</dbReference>
<dbReference type="OrthoDB" id="9803416at2"/>
<dbReference type="GO" id="GO:0015087">
    <property type="term" value="F:cobalt ion transmembrane transporter activity"/>
    <property type="evidence" value="ECO:0007669"/>
    <property type="project" value="UniProtKB-UniRule"/>
</dbReference>
<gene>
    <name evidence="8" type="primary">corA</name>
    <name evidence="9" type="ORF">SAMN05877753_104133</name>
</gene>
<dbReference type="Gene3D" id="3.30.460.20">
    <property type="entry name" value="CorA soluble domain-like"/>
    <property type="match status" value="1"/>
</dbReference>
<evidence type="ECO:0000256" key="5">
    <source>
        <dbReference type="ARBA" id="ARBA00022692"/>
    </source>
</evidence>
<evidence type="ECO:0000313" key="10">
    <source>
        <dbReference type="Proteomes" id="UP000219546"/>
    </source>
</evidence>
<organism evidence="9 10">
    <name type="scientific">Bacillus oleivorans</name>
    <dbReference type="NCBI Taxonomy" id="1448271"/>
    <lineage>
        <taxon>Bacteria</taxon>
        <taxon>Bacillati</taxon>
        <taxon>Bacillota</taxon>
        <taxon>Bacilli</taxon>
        <taxon>Bacillales</taxon>
        <taxon>Bacillaceae</taxon>
        <taxon>Bacillus</taxon>
    </lineage>
</organism>
<comment type="function">
    <text evidence="8">Mediates influx of magnesium ions.</text>
</comment>
<comment type="similarity">
    <text evidence="2 8">Belongs to the CorA metal ion transporter (MIT) (TC 1.A.35) family.</text>
</comment>
<dbReference type="SUPFAM" id="SSF144083">
    <property type="entry name" value="Magnesium transport protein CorA, transmembrane region"/>
    <property type="match status" value="1"/>
</dbReference>
<dbReference type="InterPro" id="IPR045861">
    <property type="entry name" value="CorA_cytoplasmic_dom"/>
</dbReference>
<name>A0A285CSD0_9BACI</name>
<evidence type="ECO:0000256" key="7">
    <source>
        <dbReference type="ARBA" id="ARBA00023136"/>
    </source>
</evidence>
<dbReference type="CDD" id="cd12831">
    <property type="entry name" value="TmCorA-like_u2"/>
    <property type="match status" value="1"/>
</dbReference>
<evidence type="ECO:0000256" key="3">
    <source>
        <dbReference type="ARBA" id="ARBA00022448"/>
    </source>
</evidence>
<accession>A0A285CSD0</accession>
<evidence type="ECO:0000256" key="8">
    <source>
        <dbReference type="RuleBase" id="RU362010"/>
    </source>
</evidence>
<keyword evidence="3 8" id="KW-0813">Transport</keyword>
<protein>
    <recommendedName>
        <fullName evidence="8">Magnesium transport protein CorA</fullName>
    </recommendedName>
</protein>
<keyword evidence="8" id="KW-0406">Ion transport</keyword>
<dbReference type="PANTHER" id="PTHR46494:SF1">
    <property type="entry name" value="CORA FAMILY METAL ION TRANSPORTER (EUROFUNG)"/>
    <property type="match status" value="1"/>
</dbReference>
<dbReference type="FunFam" id="1.20.58.340:FF:000012">
    <property type="entry name" value="Magnesium transport protein CorA"/>
    <property type="match status" value="1"/>
</dbReference>
<dbReference type="InterPro" id="IPR002523">
    <property type="entry name" value="MgTranspt_CorA/ZnTranspt_ZntB"/>
</dbReference>
<dbReference type="GO" id="GO:0015095">
    <property type="term" value="F:magnesium ion transmembrane transporter activity"/>
    <property type="evidence" value="ECO:0007669"/>
    <property type="project" value="UniProtKB-UniRule"/>
</dbReference>
<evidence type="ECO:0000313" key="9">
    <source>
        <dbReference type="EMBL" id="SNX70467.1"/>
    </source>
</evidence>
<dbReference type="Gene3D" id="1.20.58.340">
    <property type="entry name" value="Magnesium transport protein CorA, transmembrane region"/>
    <property type="match status" value="2"/>
</dbReference>